<organism evidence="1 2">
    <name type="scientific">Escherichia phage VB_EcoS-Golestan</name>
    <dbReference type="NCBI Taxonomy" id="2047801"/>
    <lineage>
        <taxon>Viruses</taxon>
        <taxon>Duplodnaviria</taxon>
        <taxon>Heunggongvirae</taxon>
        <taxon>Uroviricota</taxon>
        <taxon>Caudoviricetes</taxon>
        <taxon>Sarkviridae</taxon>
        <taxon>Guernseyvirinae</taxon>
        <taxon>Kagunavirus</taxon>
        <taxon>Kagunavirus golestan</taxon>
    </lineage>
</organism>
<dbReference type="Gene3D" id="3.40.1360.10">
    <property type="match status" value="1"/>
</dbReference>
<evidence type="ECO:0008006" key="3">
    <source>
        <dbReference type="Google" id="ProtNLM"/>
    </source>
</evidence>
<gene>
    <name evidence="1" type="ORF">E1_32</name>
</gene>
<protein>
    <recommendedName>
        <fullName evidence="3">DNA primase</fullName>
    </recommendedName>
</protein>
<evidence type="ECO:0000313" key="1">
    <source>
        <dbReference type="EMBL" id="ATS93256.1"/>
    </source>
</evidence>
<dbReference type="OrthoDB" id="10460at10239"/>
<dbReference type="CDD" id="cd01029">
    <property type="entry name" value="TOPRIM_primases"/>
    <property type="match status" value="1"/>
</dbReference>
<dbReference type="Proteomes" id="UP000240477">
    <property type="component" value="Segment"/>
</dbReference>
<accession>A0A2D2W4T4</accession>
<proteinExistence type="predicted"/>
<evidence type="ECO:0000313" key="2">
    <source>
        <dbReference type="Proteomes" id="UP000240477"/>
    </source>
</evidence>
<dbReference type="EMBL" id="MG099933">
    <property type="protein sequence ID" value="ATS93256.1"/>
    <property type="molecule type" value="Genomic_DNA"/>
</dbReference>
<name>A0A2D2W4T4_9CAUD</name>
<reference evidence="1 2" key="1">
    <citation type="submission" date="2017-10" db="EMBL/GenBank/DDBJ databases">
        <title>Characteristics and comparative genomic analysis of a novel Escherichia coli phage VB_EcoS-Golestan.</title>
        <authorList>
            <person name="Yazdi M."/>
            <person name="Bouzari M."/>
            <person name="Ghaemi E.A."/>
        </authorList>
    </citation>
    <scope>NUCLEOTIDE SEQUENCE [LARGE SCALE GENOMIC DNA]</scope>
</reference>
<dbReference type="InterPro" id="IPR034154">
    <property type="entry name" value="TOPRIM_DnaG/twinkle"/>
</dbReference>
<dbReference type="SUPFAM" id="SSF56731">
    <property type="entry name" value="DNA primase core"/>
    <property type="match status" value="1"/>
</dbReference>
<sequence>MMDGEELLLKAHLLSRGFDADRLQVVLAPGVATFYLWGFDGRLRGYQHYKPHAEKNCKNPKDARYFTRTTRPCLWGLEYLPESGTVFVTESIFKAVALMNCGFNAVSALGSNIPTDLRRQMSLLPYDWVCAGDNDKAGLKFSRTFSRGFVSNDLDELCEEEITYLARKFTR</sequence>
<keyword evidence="2" id="KW-1185">Reference proteome</keyword>